<evidence type="ECO:0000313" key="14">
    <source>
        <dbReference type="Proteomes" id="UP001500683"/>
    </source>
</evidence>
<evidence type="ECO:0000256" key="9">
    <source>
        <dbReference type="RuleBase" id="RU003750"/>
    </source>
</evidence>
<keyword evidence="11" id="KW-0812">Transmembrane</keyword>
<feature type="transmembrane region" description="Helical" evidence="11">
    <location>
        <begin position="368"/>
        <end position="387"/>
    </location>
</feature>
<protein>
    <recommendedName>
        <fullName evidence="6">Bifunctional IPC transferase and DIPP synthase</fullName>
        <ecNumber evidence="4">2.7.7.74</ecNumber>
        <ecNumber evidence="5">2.7.8.34</ecNumber>
    </recommendedName>
</protein>
<feature type="signal peptide" evidence="12">
    <location>
        <begin position="1"/>
        <end position="19"/>
    </location>
</feature>
<sequence>MVVPLLWAIVRAGAGVALAGPAPRDARAVRIPFPTLLRRDPEAPMTVAVIMATGWDGGGPDPGPAAVLPCGGDPRRAAEAADEAPTLLTRLCEQLARLNVPDPVIVTRPEMAPALHKDGHFVLESPSPAADLREIARIARHADGPVLLLPGDVVVGAELLRRLLLDGDDAPVTAVTVPRGDGYGTVPVRRYDGWIMSAGSPYHRVTAPDAASPGVLRVAADRTDDLAALAGRLADLLRDARALPLTVVEPEAAHLLLVGLVRTGVPVRDCGDPRLPCPRAGSADAAVAAREAVEKADEERVRLAAAVKRDDGLFATYAVGSYSPHLVRWAARRGLTPITVTWMSLGLAVLAAVWFAAGTRGGVVTGAALLYAAFVLDCVDGQLARFTRRRSALGAWLDVLLDRVKEYGVYAGLAVGAIAAGHGSGAVWGLAVAAMTLQTVRHTLDHSFASRPAGPGRRPLPQRTAPLTAPDDGPIERRPAPSRKALRWARKVVALPVGERIALIAVTAALFDARVTFVALLAWGGLALAHRLATRVLTGRRRKVIVR</sequence>
<feature type="transmembrane region" description="Helical" evidence="11">
    <location>
        <begin position="517"/>
        <end position="533"/>
    </location>
</feature>
<evidence type="ECO:0000256" key="11">
    <source>
        <dbReference type="SAM" id="Phobius"/>
    </source>
</evidence>
<accession>A0ABP7X7T1</accession>
<keyword evidence="7 9" id="KW-0808">Transferase</keyword>
<evidence type="ECO:0000256" key="1">
    <source>
        <dbReference type="ARBA" id="ARBA00000729"/>
    </source>
</evidence>
<dbReference type="EMBL" id="BAAAZG010000088">
    <property type="protein sequence ID" value="GAA4106787.1"/>
    <property type="molecule type" value="Genomic_DNA"/>
</dbReference>
<comment type="similarity">
    <text evidence="2">In the C-terminal section; belongs to the CDP-alcohol phosphatidyltransferase class-I family.</text>
</comment>
<comment type="similarity">
    <text evidence="9">Belongs to the CDP-alcohol phosphatidyltransferase class-I family.</text>
</comment>
<gene>
    <name evidence="13" type="ORF">GCM10022214_87980</name>
</gene>
<dbReference type="EC" id="2.7.8.34" evidence="5"/>
<comment type="similarity">
    <text evidence="3">In the N-terminal section; belongs to the MobA family.</text>
</comment>
<feature type="transmembrane region" description="Helical" evidence="11">
    <location>
        <begin position="492"/>
        <end position="511"/>
    </location>
</feature>
<feature type="region of interest" description="Disordered" evidence="10">
    <location>
        <begin position="448"/>
        <end position="479"/>
    </location>
</feature>
<dbReference type="Proteomes" id="UP001500683">
    <property type="component" value="Unassembled WGS sequence"/>
</dbReference>
<proteinExistence type="inferred from homology"/>
<evidence type="ECO:0000256" key="2">
    <source>
        <dbReference type="ARBA" id="ARBA00006982"/>
    </source>
</evidence>
<evidence type="ECO:0000256" key="12">
    <source>
        <dbReference type="SAM" id="SignalP"/>
    </source>
</evidence>
<keyword evidence="12" id="KW-0732">Signal</keyword>
<keyword evidence="14" id="KW-1185">Reference proteome</keyword>
<feature type="chain" id="PRO_5045865712" description="Bifunctional IPC transferase and DIPP synthase" evidence="12">
    <location>
        <begin position="20"/>
        <end position="547"/>
    </location>
</feature>
<evidence type="ECO:0000313" key="13">
    <source>
        <dbReference type="EMBL" id="GAA4106787.1"/>
    </source>
</evidence>
<evidence type="ECO:0000256" key="10">
    <source>
        <dbReference type="SAM" id="MobiDB-lite"/>
    </source>
</evidence>
<comment type="catalytic activity">
    <reaction evidence="8">
        <text>CDP-1L-myo-inositol + 1D-myo-inositol 3-phosphate = bis(1L-myo-inositol) 3,1'-phosphate 1-phosphate + CMP + H(+)</text>
        <dbReference type="Rhea" id="RHEA:31327"/>
        <dbReference type="ChEBI" id="CHEBI:15378"/>
        <dbReference type="ChEBI" id="CHEBI:58401"/>
        <dbReference type="ChEBI" id="CHEBI:60377"/>
        <dbReference type="ChEBI" id="CHEBI:62573"/>
        <dbReference type="ChEBI" id="CHEBI:62576"/>
        <dbReference type="EC" id="2.7.8.34"/>
    </reaction>
</comment>
<evidence type="ECO:0000256" key="8">
    <source>
        <dbReference type="ARBA" id="ARBA00049235"/>
    </source>
</evidence>
<dbReference type="InterPro" id="IPR000462">
    <property type="entry name" value="CDP-OH_P_trans"/>
</dbReference>
<dbReference type="Gene3D" id="3.90.550.10">
    <property type="entry name" value="Spore Coat Polysaccharide Biosynthesis Protein SpsA, Chain A"/>
    <property type="match status" value="1"/>
</dbReference>
<feature type="transmembrane region" description="Helical" evidence="11">
    <location>
        <begin position="407"/>
        <end position="431"/>
    </location>
</feature>
<evidence type="ECO:0000256" key="6">
    <source>
        <dbReference type="ARBA" id="ARBA00018322"/>
    </source>
</evidence>
<name>A0ABP7X7T1_9ACTN</name>
<dbReference type="InterPro" id="IPR029044">
    <property type="entry name" value="Nucleotide-diphossugar_trans"/>
</dbReference>
<dbReference type="Gene3D" id="1.20.120.1760">
    <property type="match status" value="1"/>
</dbReference>
<comment type="caution">
    <text evidence="13">The sequence shown here is derived from an EMBL/GenBank/DDBJ whole genome shotgun (WGS) entry which is preliminary data.</text>
</comment>
<feature type="transmembrane region" description="Helical" evidence="11">
    <location>
        <begin position="334"/>
        <end position="356"/>
    </location>
</feature>
<comment type="catalytic activity">
    <reaction evidence="1">
        <text>1D-myo-inositol 3-phosphate + CTP + H(+) = CDP-1L-myo-inositol + diphosphate</text>
        <dbReference type="Rhea" id="RHEA:30647"/>
        <dbReference type="ChEBI" id="CHEBI:15378"/>
        <dbReference type="ChEBI" id="CHEBI:33019"/>
        <dbReference type="ChEBI" id="CHEBI:37563"/>
        <dbReference type="ChEBI" id="CHEBI:58401"/>
        <dbReference type="ChEBI" id="CHEBI:62573"/>
        <dbReference type="EC" id="2.7.7.74"/>
    </reaction>
</comment>
<organism evidence="13 14">
    <name type="scientific">Actinomadura miaoliensis</name>
    <dbReference type="NCBI Taxonomy" id="430685"/>
    <lineage>
        <taxon>Bacteria</taxon>
        <taxon>Bacillati</taxon>
        <taxon>Actinomycetota</taxon>
        <taxon>Actinomycetes</taxon>
        <taxon>Streptosporangiales</taxon>
        <taxon>Thermomonosporaceae</taxon>
        <taxon>Actinomadura</taxon>
    </lineage>
</organism>
<keyword evidence="11" id="KW-1133">Transmembrane helix</keyword>
<evidence type="ECO:0000256" key="3">
    <source>
        <dbReference type="ARBA" id="ARBA00007897"/>
    </source>
</evidence>
<dbReference type="InterPro" id="IPR043130">
    <property type="entry name" value="CDP-OH_PTrfase_TM_dom"/>
</dbReference>
<evidence type="ECO:0000256" key="7">
    <source>
        <dbReference type="ARBA" id="ARBA00022679"/>
    </source>
</evidence>
<keyword evidence="11" id="KW-0472">Membrane</keyword>
<evidence type="ECO:0000256" key="4">
    <source>
        <dbReference type="ARBA" id="ARBA00012504"/>
    </source>
</evidence>
<dbReference type="InterPro" id="IPR048254">
    <property type="entry name" value="CDP_ALCOHOL_P_TRANSF_CS"/>
</dbReference>
<evidence type="ECO:0000256" key="5">
    <source>
        <dbReference type="ARBA" id="ARBA00013268"/>
    </source>
</evidence>
<reference evidence="14" key="1">
    <citation type="journal article" date="2019" name="Int. J. Syst. Evol. Microbiol.">
        <title>The Global Catalogue of Microorganisms (GCM) 10K type strain sequencing project: providing services to taxonomists for standard genome sequencing and annotation.</title>
        <authorList>
            <consortium name="The Broad Institute Genomics Platform"/>
            <consortium name="The Broad Institute Genome Sequencing Center for Infectious Disease"/>
            <person name="Wu L."/>
            <person name="Ma J."/>
        </authorList>
    </citation>
    <scope>NUCLEOTIDE SEQUENCE [LARGE SCALE GENOMIC DNA]</scope>
    <source>
        <strain evidence="14">JCM 16702</strain>
    </source>
</reference>
<dbReference type="Pfam" id="PF01066">
    <property type="entry name" value="CDP-OH_P_transf"/>
    <property type="match status" value="1"/>
</dbReference>
<dbReference type="PROSITE" id="PS00379">
    <property type="entry name" value="CDP_ALCOHOL_P_TRANSF"/>
    <property type="match status" value="1"/>
</dbReference>
<dbReference type="SUPFAM" id="SSF53448">
    <property type="entry name" value="Nucleotide-diphospho-sugar transferases"/>
    <property type="match status" value="1"/>
</dbReference>
<dbReference type="EC" id="2.7.7.74" evidence="4"/>